<proteinExistence type="predicted"/>
<dbReference type="EMBL" id="JBHUFB010000002">
    <property type="protein sequence ID" value="MFD1810858.1"/>
    <property type="molecule type" value="Genomic_DNA"/>
</dbReference>
<dbReference type="InterPro" id="IPR007235">
    <property type="entry name" value="Glyco_trans_28_C"/>
</dbReference>
<evidence type="ECO:0000259" key="1">
    <source>
        <dbReference type="Pfam" id="PF04101"/>
    </source>
</evidence>
<dbReference type="Pfam" id="PF04101">
    <property type="entry name" value="Glyco_tran_28_C"/>
    <property type="match status" value="1"/>
</dbReference>
<reference evidence="3" key="1">
    <citation type="journal article" date="2019" name="Int. J. Syst. Evol. Microbiol.">
        <title>The Global Catalogue of Microorganisms (GCM) 10K type strain sequencing project: providing services to taxonomists for standard genome sequencing and annotation.</title>
        <authorList>
            <consortium name="The Broad Institute Genomics Platform"/>
            <consortium name="The Broad Institute Genome Sequencing Center for Infectious Disease"/>
            <person name="Wu L."/>
            <person name="Ma J."/>
        </authorList>
    </citation>
    <scope>NUCLEOTIDE SEQUENCE [LARGE SCALE GENOMIC DNA]</scope>
    <source>
        <strain evidence="3">DT72</strain>
    </source>
</reference>
<dbReference type="Proteomes" id="UP001597286">
    <property type="component" value="Unassembled WGS sequence"/>
</dbReference>
<dbReference type="Gene3D" id="3.40.50.2000">
    <property type="entry name" value="Glycogen Phosphorylase B"/>
    <property type="match status" value="1"/>
</dbReference>
<evidence type="ECO:0000313" key="2">
    <source>
        <dbReference type="EMBL" id="MFD1810858.1"/>
    </source>
</evidence>
<organism evidence="2 3">
    <name type="scientific">Rhodococcus gannanensis</name>
    <dbReference type="NCBI Taxonomy" id="1960308"/>
    <lineage>
        <taxon>Bacteria</taxon>
        <taxon>Bacillati</taxon>
        <taxon>Actinomycetota</taxon>
        <taxon>Actinomycetes</taxon>
        <taxon>Mycobacteriales</taxon>
        <taxon>Nocardiaceae</taxon>
        <taxon>Rhodococcus</taxon>
    </lineage>
</organism>
<name>A0ABW4NYB6_9NOCA</name>
<dbReference type="RefSeq" id="WP_378483416.1">
    <property type="nucleotide sequence ID" value="NZ_JBHUFB010000002.1"/>
</dbReference>
<sequence length="320" mass="34975">MNTPHPLADLVPAGARVLWVASSGGHFAQLMRIADSVDVDPKSAWVTFANPQTVGALEGRNSHFVDYIAPRDVKGAARAARWAAGHLRTERYDVCISTGAALAVSVLPIAAARGLETTYVESISRVDGPSLSGRMLQYFPRIRTYTQHQGWESRRWAWKGSILDSWKPQPREQDTSPRRFFVTLGTIRPYRFDRAIDAVLSVLAPGDEVTWQLGSSYRDGLPGTVHREVEPQEFRRLALESDATVTHAGVGSILELLDLGVTPAVVVRARSNAEHVDDHQRQIAHAMTTRGLAFELDLDRPSRDALLSSAGHGAVSTAAA</sequence>
<dbReference type="SUPFAM" id="SSF53756">
    <property type="entry name" value="UDP-Glycosyltransferase/glycogen phosphorylase"/>
    <property type="match status" value="1"/>
</dbReference>
<protein>
    <submittedName>
        <fullName evidence="2">Glycosyltransferase</fullName>
    </submittedName>
</protein>
<comment type="caution">
    <text evidence="2">The sequence shown here is derived from an EMBL/GenBank/DDBJ whole genome shotgun (WGS) entry which is preliminary data.</text>
</comment>
<keyword evidence="3" id="KW-1185">Reference proteome</keyword>
<gene>
    <name evidence="2" type="ORF">ACFSJG_01410</name>
</gene>
<accession>A0ABW4NYB6</accession>
<feature type="domain" description="Glycosyl transferase family 28 C-terminal" evidence="1">
    <location>
        <begin position="239"/>
        <end position="290"/>
    </location>
</feature>
<evidence type="ECO:0000313" key="3">
    <source>
        <dbReference type="Proteomes" id="UP001597286"/>
    </source>
</evidence>